<dbReference type="EC" id="5.3.1.9" evidence="4"/>
<comment type="pathway">
    <text evidence="4">Carbohydrate degradation; glycolysis; D-glyceraldehyde 3-phosphate and glycerone phosphate from D-glucose: step 2/4.</text>
</comment>
<accession>A0ABN1GZH0</accession>
<evidence type="ECO:0000256" key="1">
    <source>
        <dbReference type="ARBA" id="ARBA00022432"/>
    </source>
</evidence>
<dbReference type="RefSeq" id="WP_344606052.1">
    <property type="nucleotide sequence ID" value="NZ_BAAAHE010000024.1"/>
</dbReference>
<evidence type="ECO:0000256" key="3">
    <source>
        <dbReference type="ARBA" id="ARBA00023235"/>
    </source>
</evidence>
<evidence type="ECO:0000313" key="5">
    <source>
        <dbReference type="EMBL" id="GAA0624541.1"/>
    </source>
</evidence>
<dbReference type="InterPro" id="IPR046348">
    <property type="entry name" value="SIS_dom_sf"/>
</dbReference>
<dbReference type="PRINTS" id="PR00662">
    <property type="entry name" value="G6PISOMERASE"/>
</dbReference>
<dbReference type="Gene3D" id="3.40.50.10490">
    <property type="entry name" value="Glucose-6-phosphate isomerase like protein, domain 1"/>
    <property type="match status" value="2"/>
</dbReference>
<gene>
    <name evidence="5" type="ORF">GCM10009547_29620</name>
</gene>
<evidence type="ECO:0000313" key="6">
    <source>
        <dbReference type="Proteomes" id="UP001500957"/>
    </source>
</evidence>
<evidence type="ECO:0000256" key="4">
    <source>
        <dbReference type="RuleBase" id="RU000612"/>
    </source>
</evidence>
<dbReference type="SUPFAM" id="SSF53697">
    <property type="entry name" value="SIS domain"/>
    <property type="match status" value="1"/>
</dbReference>
<proteinExistence type="inferred from homology"/>
<dbReference type="PANTHER" id="PTHR11469:SF1">
    <property type="entry name" value="GLUCOSE-6-PHOSPHATE ISOMERASE"/>
    <property type="match status" value="1"/>
</dbReference>
<comment type="caution">
    <text evidence="5">The sequence shown here is derived from an EMBL/GenBank/DDBJ whole genome shotgun (WGS) entry which is preliminary data.</text>
</comment>
<comment type="similarity">
    <text evidence="4">Belongs to the GPI family.</text>
</comment>
<sequence length="556" mass="58666">MTTSDKAPNPFNTYAQEGGGCRVRLSGEEVRAPAGFALRAASVHEVVQRLAAKDATLWGDAATEEAAIRLGWLDLPTSSRELLPRIAEVRAGLQADGLDHVVLAGMGGSSLAPEVICRNAGVELTVLDTTDANQIRRTLADRLDRTVVVVASKSGGTIETDSHRRAYIQAFRDAGLSDEQIAARFVVVTDPGSPLEEIATEGNYRALFLADPNVGGRYSALSAFGLVPSGLAGADVAKLLDEAAELRPALEQLGDNPGLLLGAALSGAATHSREKLVLANTDPALEGFGDWVEQLIAESSGKEGKGLLPVIVEGIDAPGWADIGPDAVRATLGDVDGSEIRITSGPLGAQFLLWEWATAFMGWGLHTSPFDQPNVTESKDNTARLLESATDGVLDVPAPLFTDGPIEVHGDQALLGEAKSLVDALELILRQVQPTGYLALMAYLDRFADADIARLRPALARLLAGPQVTFGWGPRFLHSTGQFHKGGQPVGVFLQITGAVEEDLPIPGRPYSFATLQMAQALGDLGALQSRNRPALRLHLTDRKAGIATLLAAFGA</sequence>
<keyword evidence="6" id="KW-1185">Reference proteome</keyword>
<name>A0ABN1GZH0_9ACTN</name>
<evidence type="ECO:0000256" key="2">
    <source>
        <dbReference type="ARBA" id="ARBA00023152"/>
    </source>
</evidence>
<dbReference type="EMBL" id="BAAAHE010000024">
    <property type="protein sequence ID" value="GAA0624541.1"/>
    <property type="molecule type" value="Genomic_DNA"/>
</dbReference>
<dbReference type="PROSITE" id="PS51463">
    <property type="entry name" value="P_GLUCOSE_ISOMERASE_3"/>
    <property type="match status" value="1"/>
</dbReference>
<reference evidence="5 6" key="1">
    <citation type="journal article" date="2019" name="Int. J. Syst. Evol. Microbiol.">
        <title>The Global Catalogue of Microorganisms (GCM) 10K type strain sequencing project: providing services to taxonomists for standard genome sequencing and annotation.</title>
        <authorList>
            <consortium name="The Broad Institute Genomics Platform"/>
            <consortium name="The Broad Institute Genome Sequencing Center for Infectious Disease"/>
            <person name="Wu L."/>
            <person name="Ma J."/>
        </authorList>
    </citation>
    <scope>NUCLEOTIDE SEQUENCE [LARGE SCALE GENOMIC DNA]</scope>
    <source>
        <strain evidence="5 6">JCM 10671</strain>
    </source>
</reference>
<comment type="catalytic activity">
    <reaction evidence="4">
        <text>alpha-D-glucose 6-phosphate = beta-D-fructose 6-phosphate</text>
        <dbReference type="Rhea" id="RHEA:11816"/>
        <dbReference type="ChEBI" id="CHEBI:57634"/>
        <dbReference type="ChEBI" id="CHEBI:58225"/>
        <dbReference type="EC" id="5.3.1.9"/>
    </reaction>
</comment>
<dbReference type="Pfam" id="PF00342">
    <property type="entry name" value="PGI"/>
    <property type="match status" value="1"/>
</dbReference>
<dbReference type="GO" id="GO:0016853">
    <property type="term" value="F:isomerase activity"/>
    <property type="evidence" value="ECO:0007669"/>
    <property type="project" value="UniProtKB-KW"/>
</dbReference>
<keyword evidence="2 4" id="KW-0324">Glycolysis</keyword>
<keyword evidence="1 4" id="KW-0312">Gluconeogenesis</keyword>
<dbReference type="Proteomes" id="UP001500957">
    <property type="component" value="Unassembled WGS sequence"/>
</dbReference>
<organism evidence="5 6">
    <name type="scientific">Sporichthya brevicatena</name>
    <dbReference type="NCBI Taxonomy" id="171442"/>
    <lineage>
        <taxon>Bacteria</taxon>
        <taxon>Bacillati</taxon>
        <taxon>Actinomycetota</taxon>
        <taxon>Actinomycetes</taxon>
        <taxon>Sporichthyales</taxon>
        <taxon>Sporichthyaceae</taxon>
        <taxon>Sporichthya</taxon>
    </lineage>
</organism>
<dbReference type="InterPro" id="IPR001672">
    <property type="entry name" value="G6P_Isomerase"/>
</dbReference>
<protein>
    <recommendedName>
        <fullName evidence="4">Glucose-6-phosphate isomerase</fullName>
        <ecNumber evidence="4">5.3.1.9</ecNumber>
    </recommendedName>
</protein>
<dbReference type="PANTHER" id="PTHR11469">
    <property type="entry name" value="GLUCOSE-6-PHOSPHATE ISOMERASE"/>
    <property type="match status" value="1"/>
</dbReference>
<keyword evidence="3 4" id="KW-0413">Isomerase</keyword>